<proteinExistence type="predicted"/>
<dbReference type="Gene3D" id="1.25.40.290">
    <property type="entry name" value="ARM repeat domains"/>
    <property type="match status" value="1"/>
</dbReference>
<name>A0A8J3Q8P9_9ACTN</name>
<evidence type="ECO:0000313" key="2">
    <source>
        <dbReference type="Proteomes" id="UP000612899"/>
    </source>
</evidence>
<comment type="caution">
    <text evidence="1">The sequence shown here is derived from an EMBL/GenBank/DDBJ whole genome shotgun (WGS) entry which is preliminary data.</text>
</comment>
<keyword evidence="2" id="KW-1185">Reference proteome</keyword>
<evidence type="ECO:0008006" key="3">
    <source>
        <dbReference type="Google" id="ProtNLM"/>
    </source>
</evidence>
<accession>A0A8J3Q8P9</accession>
<reference evidence="1" key="1">
    <citation type="submission" date="2021-01" db="EMBL/GenBank/DDBJ databases">
        <title>Whole genome shotgun sequence of Rhizocola hellebori NBRC 109834.</title>
        <authorList>
            <person name="Komaki H."/>
            <person name="Tamura T."/>
        </authorList>
    </citation>
    <scope>NUCLEOTIDE SEQUENCE</scope>
    <source>
        <strain evidence="1">NBRC 109834</strain>
    </source>
</reference>
<dbReference type="InterPro" id="IPR016024">
    <property type="entry name" value="ARM-type_fold"/>
</dbReference>
<gene>
    <name evidence="1" type="ORF">Rhe02_32020</name>
</gene>
<dbReference type="EMBL" id="BONY01000017">
    <property type="protein sequence ID" value="GIH05135.1"/>
    <property type="molecule type" value="Genomic_DNA"/>
</dbReference>
<evidence type="ECO:0000313" key="1">
    <source>
        <dbReference type="EMBL" id="GIH05135.1"/>
    </source>
</evidence>
<protein>
    <recommendedName>
        <fullName evidence="3">DNA alkylation repair protein</fullName>
    </recommendedName>
</protein>
<organism evidence="1 2">
    <name type="scientific">Rhizocola hellebori</name>
    <dbReference type="NCBI Taxonomy" id="1392758"/>
    <lineage>
        <taxon>Bacteria</taxon>
        <taxon>Bacillati</taxon>
        <taxon>Actinomycetota</taxon>
        <taxon>Actinomycetes</taxon>
        <taxon>Micromonosporales</taxon>
        <taxon>Micromonosporaceae</taxon>
        <taxon>Rhizocola</taxon>
    </lineage>
</organism>
<sequence>MPDLKDEFSPELVRALAGELSRAWPGFPASAFVRQCVKGLADLPLLQRVHHISAAMAEALPADFAAAALLLDKAVDSPALTGWMSLPCGYYVADRGLAAPEIALPLLARLTPRFSSEGPIRPFIERHPQLTFTYLHRWAKDPDEHVRRLASEGTRPRLPWTPQLRGLIADPTPAIALLDLLFDDPSEYVRRSVANHLNDIAKDHPSLALATARRWLKSGSPRVAWVIRHGLRTLIKHGDPQALALLGFDHTQAVQLQSLAVTPASIPVGDEVVIEFVLSTNDGPVRAAIDYVVHYAGARGPRKPKVFKLTTRTIEPGQPQSISRRHRFADVSIRTIHPGEHRIDIQVNGVILGGDTFEIQRRKSLG</sequence>
<dbReference type="Proteomes" id="UP000612899">
    <property type="component" value="Unassembled WGS sequence"/>
</dbReference>
<dbReference type="SUPFAM" id="SSF48371">
    <property type="entry name" value="ARM repeat"/>
    <property type="match status" value="1"/>
</dbReference>
<dbReference type="AlphaFoldDB" id="A0A8J3Q8P9"/>